<dbReference type="EMBL" id="FUZQ01000003">
    <property type="protein sequence ID" value="SKC59492.1"/>
    <property type="molecule type" value="Genomic_DNA"/>
</dbReference>
<dbReference type="SUPFAM" id="SSF55347">
    <property type="entry name" value="Glyceraldehyde-3-phosphate dehydrogenase-like, C-terminal domain"/>
    <property type="match status" value="1"/>
</dbReference>
<proteinExistence type="predicted"/>
<dbReference type="InterPro" id="IPR055170">
    <property type="entry name" value="GFO_IDH_MocA-like_dom"/>
</dbReference>
<name>A0A1T5K6W4_9MICO</name>
<dbReference type="GO" id="GO:0000166">
    <property type="term" value="F:nucleotide binding"/>
    <property type="evidence" value="ECO:0007669"/>
    <property type="project" value="InterPro"/>
</dbReference>
<dbReference type="OrthoDB" id="9812981at2"/>
<dbReference type="Gene3D" id="3.30.360.10">
    <property type="entry name" value="Dihydrodipicolinate Reductase, domain 2"/>
    <property type="match status" value="1"/>
</dbReference>
<keyword evidence="6" id="KW-1185">Reference proteome</keyword>
<sequence>MTAPGVVLVGGHGYATRHLEHLRSAERSGEARLLGVADPRPPEDDAGGVPWFDSLDDLLDAGVAPQVVVVSTPPHTHAPLALRAMAAGADVYVEKPPVSSWAQFVALEEAARDSGRVVQVGFQSLGSEALGIIDRSVRSGEIGDVLAVGAVGTWSRTVGYYDRSPWAGRRVLDGVDVVDGVATNPLAHAVVTALRLAGARRAEDVLDVDADLYHAHTIDSDDTSLIRVRTTSGVAVTLGLTLCAQEQTAPTIRVRGTLGTIELSYTTDEITVDGVDGRRTLTAGRAHLLDDLLTHRATGADLLSPLADSGAFMRVLEAVRVADPPRQIPPEAVTWTGTGRDRRPVVHDVDALLARAVTAQATLAELGVPWARTRPARDVLDVGGMPVAELRDGSDVAPTLSPRPYLHPVSTLGGVVTTDHLPADHAWHLGAGLAIQDVDGTNLWGGRTYTAEDRAYVWRDDHGRVRLDHHARQDGVADQVLTWCAPSGAPLLTERRRWEASPARDGWWLDLSTELRSATGSPVPLGGPGSNGRAGGGYGGFFWRVAPCTDVHVRTAEADGEQAVHGTTSSWLAWTAEFASGTATLVFVTVHDDDTDPWFVRSAGYPGVGLALAWDRRTTAPVDEPLRRRVRVLVADGVLDDDRVARLAADALAGDLAPAPLAARHA</sequence>
<evidence type="ECO:0000313" key="6">
    <source>
        <dbReference type="Proteomes" id="UP000189777"/>
    </source>
</evidence>
<dbReference type="GO" id="GO:0016491">
    <property type="term" value="F:oxidoreductase activity"/>
    <property type="evidence" value="ECO:0007669"/>
    <property type="project" value="UniProtKB-KW"/>
</dbReference>
<dbReference type="SUPFAM" id="SSF51735">
    <property type="entry name" value="NAD(P)-binding Rossmann-fold domains"/>
    <property type="match status" value="1"/>
</dbReference>
<dbReference type="InterPro" id="IPR036291">
    <property type="entry name" value="NAD(P)-bd_dom_sf"/>
</dbReference>
<organism evidence="5 6">
    <name type="scientific">Krasilnikoviella flava</name>
    <dbReference type="NCBI Taxonomy" id="526729"/>
    <lineage>
        <taxon>Bacteria</taxon>
        <taxon>Bacillati</taxon>
        <taxon>Actinomycetota</taxon>
        <taxon>Actinomycetes</taxon>
        <taxon>Micrococcales</taxon>
        <taxon>Promicromonosporaceae</taxon>
        <taxon>Krasilnikoviella</taxon>
    </lineage>
</organism>
<dbReference type="STRING" id="526729.SAMN04324258_1897"/>
<dbReference type="Gene3D" id="3.40.50.720">
    <property type="entry name" value="NAD(P)-binding Rossmann-like Domain"/>
    <property type="match status" value="1"/>
</dbReference>
<keyword evidence="1" id="KW-0560">Oxidoreductase</keyword>
<dbReference type="Pfam" id="PF01408">
    <property type="entry name" value="GFO_IDH_MocA"/>
    <property type="match status" value="1"/>
</dbReference>
<accession>A0A1T5K6W4</accession>
<evidence type="ECO:0000256" key="1">
    <source>
        <dbReference type="ARBA" id="ARBA00023002"/>
    </source>
</evidence>
<dbReference type="Proteomes" id="UP000189777">
    <property type="component" value="Unassembled WGS sequence"/>
</dbReference>
<protein>
    <submittedName>
        <fullName evidence="5">Predicted dehydrogenase</fullName>
    </submittedName>
</protein>
<dbReference type="PANTHER" id="PTHR43818:SF11">
    <property type="entry name" value="BCDNA.GH03377"/>
    <property type="match status" value="1"/>
</dbReference>
<evidence type="ECO:0000259" key="3">
    <source>
        <dbReference type="Pfam" id="PF01408"/>
    </source>
</evidence>
<feature type="domain" description="GFO/IDH/MocA-like oxidoreductase" evidence="4">
    <location>
        <begin position="136"/>
        <end position="262"/>
    </location>
</feature>
<keyword evidence="2" id="KW-0520">NAD</keyword>
<gene>
    <name evidence="5" type="ORF">SAMN04324258_1897</name>
</gene>
<dbReference type="InterPro" id="IPR000683">
    <property type="entry name" value="Gfo/Idh/MocA-like_OxRdtase_N"/>
</dbReference>
<dbReference type="AlphaFoldDB" id="A0A1T5K6W4"/>
<dbReference type="InterPro" id="IPR050463">
    <property type="entry name" value="Gfo/Idh/MocA_oxidrdct_glycsds"/>
</dbReference>
<feature type="domain" description="Gfo/Idh/MocA-like oxidoreductase N-terminal" evidence="3">
    <location>
        <begin position="6"/>
        <end position="122"/>
    </location>
</feature>
<dbReference type="InterPro" id="IPR029475">
    <property type="entry name" value="DUF6807"/>
</dbReference>
<dbReference type="PANTHER" id="PTHR43818">
    <property type="entry name" value="BCDNA.GH03377"/>
    <property type="match status" value="1"/>
</dbReference>
<dbReference type="Pfam" id="PF14100">
    <property type="entry name" value="DUF6807"/>
    <property type="match status" value="1"/>
</dbReference>
<evidence type="ECO:0000256" key="2">
    <source>
        <dbReference type="ARBA" id="ARBA00023027"/>
    </source>
</evidence>
<evidence type="ECO:0000259" key="4">
    <source>
        <dbReference type="Pfam" id="PF22725"/>
    </source>
</evidence>
<evidence type="ECO:0000313" key="5">
    <source>
        <dbReference type="EMBL" id="SKC59492.1"/>
    </source>
</evidence>
<dbReference type="RefSeq" id="WP_079573805.1">
    <property type="nucleotide sequence ID" value="NZ_FUZQ01000003.1"/>
</dbReference>
<dbReference type="Pfam" id="PF22725">
    <property type="entry name" value="GFO_IDH_MocA_C3"/>
    <property type="match status" value="1"/>
</dbReference>
<reference evidence="5 6" key="1">
    <citation type="submission" date="2017-02" db="EMBL/GenBank/DDBJ databases">
        <authorList>
            <person name="Peterson S.W."/>
        </authorList>
    </citation>
    <scope>NUCLEOTIDE SEQUENCE [LARGE SCALE GENOMIC DNA]</scope>
    <source>
        <strain evidence="5 6">DSM 21481</strain>
    </source>
</reference>